<dbReference type="OrthoDB" id="177947at2"/>
<keyword evidence="4 6" id="KW-0326">Glycosidase</keyword>
<dbReference type="GO" id="GO:0004553">
    <property type="term" value="F:hydrolase activity, hydrolyzing O-glycosyl compounds"/>
    <property type="evidence" value="ECO:0007669"/>
    <property type="project" value="InterPro"/>
</dbReference>
<dbReference type="PANTHER" id="PTHR43817">
    <property type="entry name" value="GLYCOSYL HYDROLASE"/>
    <property type="match status" value="1"/>
</dbReference>
<dbReference type="PANTHER" id="PTHR43817:SF1">
    <property type="entry name" value="HYDROLASE, FAMILY 43, PUTATIVE (AFU_ORTHOLOGUE AFUA_3G01660)-RELATED"/>
    <property type="match status" value="1"/>
</dbReference>
<dbReference type="RefSeq" id="WP_092541439.1">
    <property type="nucleotide sequence ID" value="NZ_FOKV01000002.1"/>
</dbReference>
<dbReference type="STRING" id="1334022.SAMN04487907_102390"/>
<sequence length="351" mass="40275">MTTKLQRLNHLFLLAITISIFSCDTAEKKDQETTNSEETSKEITYHNPIVAQRADPWVHKAEDGTYYFIATAPEYDRVEMRQAKTINGLGTAEPKVIWNKHENGVMSHHIWAPELHKIDGKWYVYFAAGQAEDVWKIRMFVLSNDAEDPMTGEWKEEGQMETSRDSFSLDATTFEHDGELYYAWAQSVREEGGTSILLSQMESPTKLKGEEIEITNPEYDWERIGYFVNEGPAVIKRNGKIFMTYSASATDANYAIGLLWAEEDADLMNPDSWHKSEKPVFSTNAELRRFGPGHSSFTVAEDGETDVLIYHARVYEKIRGNSLYDFNRHTRAKTFSWDDKGFPDFGQDVED</sequence>
<keyword evidence="8" id="KW-1185">Reference proteome</keyword>
<dbReference type="CDD" id="cd18817">
    <property type="entry name" value="GH43f_LbAraf43-like"/>
    <property type="match status" value="1"/>
</dbReference>
<keyword evidence="2" id="KW-0732">Signal</keyword>
<evidence type="ECO:0000256" key="3">
    <source>
        <dbReference type="ARBA" id="ARBA00022801"/>
    </source>
</evidence>
<feature type="site" description="Important for catalytic activity, responsible for pKa modulation of the active site Glu and correct orientation of both the proton donor and substrate" evidence="5">
    <location>
        <position position="170"/>
    </location>
</feature>
<dbReference type="Proteomes" id="UP000199438">
    <property type="component" value="Unassembled WGS sequence"/>
</dbReference>
<evidence type="ECO:0000256" key="4">
    <source>
        <dbReference type="ARBA" id="ARBA00023295"/>
    </source>
</evidence>
<evidence type="ECO:0000256" key="5">
    <source>
        <dbReference type="PIRSR" id="PIRSR606710-2"/>
    </source>
</evidence>
<protein>
    <submittedName>
        <fullName evidence="7">Beta-xylosidase, GH43 family</fullName>
    </submittedName>
</protein>
<dbReference type="Pfam" id="PF04616">
    <property type="entry name" value="Glyco_hydro_43"/>
    <property type="match status" value="1"/>
</dbReference>
<keyword evidence="3 6" id="KW-0378">Hydrolase</keyword>
<reference evidence="8" key="1">
    <citation type="submission" date="2016-10" db="EMBL/GenBank/DDBJ databases">
        <authorList>
            <person name="Varghese N."/>
            <person name="Submissions S."/>
        </authorList>
    </citation>
    <scope>NUCLEOTIDE SEQUENCE [LARGE SCALE GENOMIC DNA]</scope>
    <source>
        <strain evidence="8">DSM 24499</strain>
    </source>
</reference>
<gene>
    <name evidence="7" type="ORF">SAMN04487907_102390</name>
</gene>
<evidence type="ECO:0000313" key="7">
    <source>
        <dbReference type="EMBL" id="SFC14426.1"/>
    </source>
</evidence>
<dbReference type="Gene3D" id="2.115.10.20">
    <property type="entry name" value="Glycosyl hydrolase domain, family 43"/>
    <property type="match status" value="1"/>
</dbReference>
<evidence type="ECO:0000313" key="8">
    <source>
        <dbReference type="Proteomes" id="UP000199438"/>
    </source>
</evidence>
<dbReference type="SUPFAM" id="SSF75005">
    <property type="entry name" value="Arabinanase/levansucrase/invertase"/>
    <property type="match status" value="1"/>
</dbReference>
<evidence type="ECO:0000256" key="2">
    <source>
        <dbReference type="ARBA" id="ARBA00022729"/>
    </source>
</evidence>
<dbReference type="EMBL" id="FOKV01000002">
    <property type="protein sequence ID" value="SFC14426.1"/>
    <property type="molecule type" value="Genomic_DNA"/>
</dbReference>
<dbReference type="InterPro" id="IPR016828">
    <property type="entry name" value="Alpha-L-arabinofuranosidase"/>
</dbReference>
<evidence type="ECO:0000256" key="6">
    <source>
        <dbReference type="RuleBase" id="RU361187"/>
    </source>
</evidence>
<dbReference type="InterPro" id="IPR023296">
    <property type="entry name" value="Glyco_hydro_beta-prop_sf"/>
</dbReference>
<dbReference type="GO" id="GO:0005975">
    <property type="term" value="P:carbohydrate metabolic process"/>
    <property type="evidence" value="ECO:0007669"/>
    <property type="project" value="InterPro"/>
</dbReference>
<evidence type="ECO:0000256" key="1">
    <source>
        <dbReference type="ARBA" id="ARBA00009865"/>
    </source>
</evidence>
<dbReference type="PROSITE" id="PS51257">
    <property type="entry name" value="PROKAR_LIPOPROTEIN"/>
    <property type="match status" value="1"/>
</dbReference>
<dbReference type="PIRSF" id="PIRSF025414">
    <property type="entry name" value="Alpha-L-arabinofuranosidase"/>
    <property type="match status" value="1"/>
</dbReference>
<name>A0A1I1GSF6_9FLAO</name>
<organism evidence="7 8">
    <name type="scientific">Zunongwangia mangrovi</name>
    <dbReference type="NCBI Taxonomy" id="1334022"/>
    <lineage>
        <taxon>Bacteria</taxon>
        <taxon>Pseudomonadati</taxon>
        <taxon>Bacteroidota</taxon>
        <taxon>Flavobacteriia</taxon>
        <taxon>Flavobacteriales</taxon>
        <taxon>Flavobacteriaceae</taxon>
        <taxon>Zunongwangia</taxon>
    </lineage>
</organism>
<accession>A0A1I1GSF6</accession>
<dbReference type="InterPro" id="IPR006710">
    <property type="entry name" value="Glyco_hydro_43"/>
</dbReference>
<proteinExistence type="inferred from homology"/>
<dbReference type="AlphaFoldDB" id="A0A1I1GSF6"/>
<comment type="similarity">
    <text evidence="1 6">Belongs to the glycosyl hydrolase 43 family.</text>
</comment>